<reference evidence="1" key="1">
    <citation type="submission" date="2021-01" db="EMBL/GenBank/DDBJ databases">
        <title>Modified the classification status of verrucomicrobia.</title>
        <authorList>
            <person name="Feng X."/>
        </authorList>
    </citation>
    <scope>NUCLEOTIDE SEQUENCE</scope>
    <source>
        <strain evidence="1">KCTC 12986</strain>
    </source>
</reference>
<proteinExistence type="predicted"/>
<dbReference type="Proteomes" id="UP000604083">
    <property type="component" value="Unassembled WGS sequence"/>
</dbReference>
<organism evidence="1 2">
    <name type="scientific">Roseibacillus ishigakijimensis</name>
    <dbReference type="NCBI Taxonomy" id="454146"/>
    <lineage>
        <taxon>Bacteria</taxon>
        <taxon>Pseudomonadati</taxon>
        <taxon>Verrucomicrobiota</taxon>
        <taxon>Verrucomicrobiia</taxon>
        <taxon>Verrucomicrobiales</taxon>
        <taxon>Verrucomicrobiaceae</taxon>
        <taxon>Roseibacillus</taxon>
    </lineage>
</organism>
<sequence length="108" mass="12421">MKVDEEALTKEREEAWIGDAVLALYVREWILAQGQGLDGEAFIRFSSNDFLRFRGNPTSVEAEIGRVYSEHGLQAGFDWISEHLLPRFLEREKQLAAIDKKGRKKKRG</sequence>
<name>A0A934RNL5_9BACT</name>
<gene>
    <name evidence="1" type="ORF">JIN78_08650</name>
</gene>
<keyword evidence="2" id="KW-1185">Reference proteome</keyword>
<accession>A0A934RNL5</accession>
<protein>
    <submittedName>
        <fullName evidence="1">Uncharacterized protein</fullName>
    </submittedName>
</protein>
<dbReference type="SUPFAM" id="SSF69065">
    <property type="entry name" value="RNase III domain-like"/>
    <property type="match status" value="1"/>
</dbReference>
<dbReference type="GO" id="GO:0006396">
    <property type="term" value="P:RNA processing"/>
    <property type="evidence" value="ECO:0007669"/>
    <property type="project" value="InterPro"/>
</dbReference>
<evidence type="ECO:0000313" key="2">
    <source>
        <dbReference type="Proteomes" id="UP000604083"/>
    </source>
</evidence>
<dbReference type="AlphaFoldDB" id="A0A934RNL5"/>
<evidence type="ECO:0000313" key="1">
    <source>
        <dbReference type="EMBL" id="MBK1834128.1"/>
    </source>
</evidence>
<dbReference type="RefSeq" id="WP_200391561.1">
    <property type="nucleotide sequence ID" value="NZ_JAENIO010000018.1"/>
</dbReference>
<comment type="caution">
    <text evidence="1">The sequence shown here is derived from an EMBL/GenBank/DDBJ whole genome shotgun (WGS) entry which is preliminary data.</text>
</comment>
<dbReference type="EMBL" id="JAENIO010000018">
    <property type="protein sequence ID" value="MBK1834128.1"/>
    <property type="molecule type" value="Genomic_DNA"/>
</dbReference>
<dbReference type="GO" id="GO:0004525">
    <property type="term" value="F:ribonuclease III activity"/>
    <property type="evidence" value="ECO:0007669"/>
    <property type="project" value="InterPro"/>
</dbReference>
<dbReference type="InterPro" id="IPR036389">
    <property type="entry name" value="RNase_III_sf"/>
</dbReference>